<feature type="transmembrane region" description="Helical" evidence="1">
    <location>
        <begin position="68"/>
        <end position="87"/>
    </location>
</feature>
<evidence type="ECO:0000313" key="2">
    <source>
        <dbReference type="EMBL" id="GIH08912.1"/>
    </source>
</evidence>
<accession>A0A8J3QF75</accession>
<organism evidence="2 3">
    <name type="scientific">Rhizocola hellebori</name>
    <dbReference type="NCBI Taxonomy" id="1392758"/>
    <lineage>
        <taxon>Bacteria</taxon>
        <taxon>Bacillati</taxon>
        <taxon>Actinomycetota</taxon>
        <taxon>Actinomycetes</taxon>
        <taxon>Micromonosporales</taxon>
        <taxon>Micromonosporaceae</taxon>
        <taxon>Rhizocola</taxon>
    </lineage>
</organism>
<keyword evidence="3" id="KW-1185">Reference proteome</keyword>
<evidence type="ECO:0000256" key="1">
    <source>
        <dbReference type="SAM" id="Phobius"/>
    </source>
</evidence>
<name>A0A8J3QF75_9ACTN</name>
<keyword evidence="1" id="KW-0472">Membrane</keyword>
<proteinExistence type="predicted"/>
<feature type="transmembrane region" description="Helical" evidence="1">
    <location>
        <begin position="136"/>
        <end position="154"/>
    </location>
</feature>
<comment type="caution">
    <text evidence="2">The sequence shown here is derived from an EMBL/GenBank/DDBJ whole genome shotgun (WGS) entry which is preliminary data.</text>
</comment>
<protein>
    <submittedName>
        <fullName evidence="2">Uncharacterized protein</fullName>
    </submittedName>
</protein>
<dbReference type="Proteomes" id="UP000612899">
    <property type="component" value="Unassembled WGS sequence"/>
</dbReference>
<dbReference type="AlphaFoldDB" id="A0A8J3QF75"/>
<feature type="transmembrane region" description="Helical" evidence="1">
    <location>
        <begin position="99"/>
        <end position="124"/>
    </location>
</feature>
<gene>
    <name evidence="2" type="ORF">Rhe02_69790</name>
</gene>
<keyword evidence="1" id="KW-0812">Transmembrane</keyword>
<sequence>MLSTLTDILVAVLAGPLLAAGFAKLWASPASLEWPISSGPLRAPRGPRITGGAELVVAAAMVMLPGRWAAVLAAVAYAALACIAYGMRGQRCACFGATALATVSWVHIGANTAGALASVGVAALARTDGGQPAPRVAVALLAAVATWGILLAAGHRRRNTRAIPSACAERISGVHLFISEDCPSCRSLSYLLSMMEAARLSAVTTTVIEAEREMPQALHGLGVPSALPLDAAGNPICSPVSGIGAVKMLINSITIGAPVGDRGR</sequence>
<evidence type="ECO:0000313" key="3">
    <source>
        <dbReference type="Proteomes" id="UP000612899"/>
    </source>
</evidence>
<keyword evidence="1" id="KW-1133">Transmembrane helix</keyword>
<dbReference type="EMBL" id="BONY01000057">
    <property type="protein sequence ID" value="GIH08912.1"/>
    <property type="molecule type" value="Genomic_DNA"/>
</dbReference>
<reference evidence="2" key="1">
    <citation type="submission" date="2021-01" db="EMBL/GenBank/DDBJ databases">
        <title>Whole genome shotgun sequence of Rhizocola hellebori NBRC 109834.</title>
        <authorList>
            <person name="Komaki H."/>
            <person name="Tamura T."/>
        </authorList>
    </citation>
    <scope>NUCLEOTIDE SEQUENCE</scope>
    <source>
        <strain evidence="2">NBRC 109834</strain>
    </source>
</reference>